<sequence>MRTDKQDSAARAYSTVFGQANWQFFPPYRLIAAGQSVSLEHKAERRTTKLHCFPSPSLRRLRVAPHLPDEILSEILSTALNVDDDLFTQSLAAAPFVRFSEPPSAYLLVCKAWLRVATPLLYNVVVIRSKAQAQALSAVLCHNPPLRAFIRKLRVEGGYGASMYKVLANALNLTDLFLGFDTYSTEKTDGLCKGLACVNPRRLILDTDGYKANNPTQRLADALVAAIPRWYRLGCLDVSATNYLGPSRPFISRVLAATTTLTHVVVGGVVEGEYVCDESKHCPLRLLELKSTTEWIQWDANFLSSRIGSMEAKIKADKRPLKLDIRSCFQETPHTSVRTQLTPPSESESDPFFRPMAAAPLDVQTRIWSHILSFVLSDRDRAWHWMWTSAERDPHNLLLVSKMFHAAAVEGLYQEIELKSLVSWVLLARTLEAKPRYARYIRSVSLSDSRQDVSAEGNSLLLDAFIMTVLPALNHLTFKCNLYCHLFFLMYAHRLITLRVAVSSLRTMQPLLSSSENSESPESPPRVLDLCPNLRSLTIDTDSRFTGGTLALFDAQYAHRSLRTLVFIIESLDRDHAWAAFFAGLAARIIPRCLPTLQEVVLNANFQWPITERDINRCAWVDIADGLIAAGVRVADRNGTRWRTRLKVQSRKCHTTSKFTSETEQNRRGGATRVLN</sequence>
<dbReference type="AlphaFoldDB" id="A0A8H6S478"/>
<dbReference type="EMBL" id="JACAZF010000012">
    <property type="protein sequence ID" value="KAF7292028.1"/>
    <property type="molecule type" value="Genomic_DNA"/>
</dbReference>
<name>A0A8H6S478_9AGAR</name>
<dbReference type="Proteomes" id="UP000636479">
    <property type="component" value="Unassembled WGS sequence"/>
</dbReference>
<dbReference type="GeneID" id="59351303"/>
<reference evidence="2" key="1">
    <citation type="submission" date="2020-05" db="EMBL/GenBank/DDBJ databases">
        <title>Mycena genomes resolve the evolution of fungal bioluminescence.</title>
        <authorList>
            <person name="Tsai I.J."/>
        </authorList>
    </citation>
    <scope>NUCLEOTIDE SEQUENCE</scope>
    <source>
        <strain evidence="2">171206Taipei</strain>
    </source>
</reference>
<organism evidence="2 3">
    <name type="scientific">Mycena indigotica</name>
    <dbReference type="NCBI Taxonomy" id="2126181"/>
    <lineage>
        <taxon>Eukaryota</taxon>
        <taxon>Fungi</taxon>
        <taxon>Dikarya</taxon>
        <taxon>Basidiomycota</taxon>
        <taxon>Agaricomycotina</taxon>
        <taxon>Agaricomycetes</taxon>
        <taxon>Agaricomycetidae</taxon>
        <taxon>Agaricales</taxon>
        <taxon>Marasmiineae</taxon>
        <taxon>Mycenaceae</taxon>
        <taxon>Mycena</taxon>
    </lineage>
</organism>
<feature type="region of interest" description="Disordered" evidence="1">
    <location>
        <begin position="657"/>
        <end position="676"/>
    </location>
</feature>
<evidence type="ECO:0000313" key="2">
    <source>
        <dbReference type="EMBL" id="KAF7292028.1"/>
    </source>
</evidence>
<keyword evidence="3" id="KW-1185">Reference proteome</keyword>
<dbReference type="RefSeq" id="XP_037214755.1">
    <property type="nucleotide sequence ID" value="XM_037368787.1"/>
</dbReference>
<dbReference type="OrthoDB" id="2786563at2759"/>
<accession>A0A8H6S478</accession>
<protein>
    <submittedName>
        <fullName evidence="2">F-box domain-containing protein</fullName>
    </submittedName>
</protein>
<evidence type="ECO:0000313" key="3">
    <source>
        <dbReference type="Proteomes" id="UP000636479"/>
    </source>
</evidence>
<evidence type="ECO:0000256" key="1">
    <source>
        <dbReference type="SAM" id="MobiDB-lite"/>
    </source>
</evidence>
<gene>
    <name evidence="2" type="ORF">MIND_01228600</name>
</gene>
<proteinExistence type="predicted"/>
<comment type="caution">
    <text evidence="2">The sequence shown here is derived from an EMBL/GenBank/DDBJ whole genome shotgun (WGS) entry which is preliminary data.</text>
</comment>